<feature type="compositionally biased region" description="Polar residues" evidence="1">
    <location>
        <begin position="37"/>
        <end position="56"/>
    </location>
</feature>
<feature type="region of interest" description="Disordered" evidence="1">
    <location>
        <begin position="1"/>
        <end position="89"/>
    </location>
</feature>
<feature type="compositionally biased region" description="Polar residues" evidence="1">
    <location>
        <begin position="139"/>
        <end position="151"/>
    </location>
</feature>
<name>A0A922DZP0_CARIL</name>
<dbReference type="Proteomes" id="UP000811246">
    <property type="component" value="Chromosome 10"/>
</dbReference>
<feature type="compositionally biased region" description="Basic and acidic residues" evidence="1">
    <location>
        <begin position="21"/>
        <end position="31"/>
    </location>
</feature>
<evidence type="ECO:0000313" key="3">
    <source>
        <dbReference type="Proteomes" id="UP000811246"/>
    </source>
</evidence>
<evidence type="ECO:0000256" key="1">
    <source>
        <dbReference type="SAM" id="MobiDB-lite"/>
    </source>
</evidence>
<comment type="caution">
    <text evidence="2">The sequence shown here is derived from an EMBL/GenBank/DDBJ whole genome shotgun (WGS) entry which is preliminary data.</text>
</comment>
<dbReference type="EMBL" id="CM031834">
    <property type="protein sequence ID" value="KAG6692748.1"/>
    <property type="molecule type" value="Genomic_DNA"/>
</dbReference>
<reference evidence="2" key="1">
    <citation type="submission" date="2021-01" db="EMBL/GenBank/DDBJ databases">
        <authorList>
            <person name="Lovell J.T."/>
            <person name="Bentley N."/>
            <person name="Bhattarai G."/>
            <person name="Jenkins J.W."/>
            <person name="Sreedasyam A."/>
            <person name="Alarcon Y."/>
            <person name="Bock C."/>
            <person name="Boston L."/>
            <person name="Carlson J."/>
            <person name="Cervantes K."/>
            <person name="Clermont K."/>
            <person name="Krom N."/>
            <person name="Kubenka K."/>
            <person name="Mamidi S."/>
            <person name="Mattison C."/>
            <person name="Monteros M."/>
            <person name="Pisani C."/>
            <person name="Plott C."/>
            <person name="Rajasekar S."/>
            <person name="Rhein H.S."/>
            <person name="Rohla C."/>
            <person name="Song M."/>
            <person name="Hilaire R.S."/>
            <person name="Shu S."/>
            <person name="Wells L."/>
            <person name="Wang X."/>
            <person name="Webber J."/>
            <person name="Heerema R.J."/>
            <person name="Klein P."/>
            <person name="Conner P."/>
            <person name="Grauke L."/>
            <person name="Grimwood J."/>
            <person name="Schmutz J."/>
            <person name="Randall J.J."/>
        </authorList>
    </citation>
    <scope>NUCLEOTIDE SEQUENCE</scope>
    <source>
        <tissue evidence="2">Leaf</tissue>
    </source>
</reference>
<gene>
    <name evidence="2" type="ORF">I3842_10G130400</name>
</gene>
<dbReference type="AlphaFoldDB" id="A0A922DZP0"/>
<feature type="region of interest" description="Disordered" evidence="1">
    <location>
        <begin position="123"/>
        <end position="151"/>
    </location>
</feature>
<organism evidence="2 3">
    <name type="scientific">Carya illinoinensis</name>
    <name type="common">Pecan</name>
    <dbReference type="NCBI Taxonomy" id="32201"/>
    <lineage>
        <taxon>Eukaryota</taxon>
        <taxon>Viridiplantae</taxon>
        <taxon>Streptophyta</taxon>
        <taxon>Embryophyta</taxon>
        <taxon>Tracheophyta</taxon>
        <taxon>Spermatophyta</taxon>
        <taxon>Magnoliopsida</taxon>
        <taxon>eudicotyledons</taxon>
        <taxon>Gunneridae</taxon>
        <taxon>Pentapetalae</taxon>
        <taxon>rosids</taxon>
        <taxon>fabids</taxon>
        <taxon>Fagales</taxon>
        <taxon>Juglandaceae</taxon>
        <taxon>Carya</taxon>
    </lineage>
</organism>
<feature type="compositionally biased region" description="Polar residues" evidence="1">
    <location>
        <begin position="7"/>
        <end position="20"/>
    </location>
</feature>
<protein>
    <submittedName>
        <fullName evidence="2">Uncharacterized protein</fullName>
    </submittedName>
</protein>
<evidence type="ECO:0000313" key="2">
    <source>
        <dbReference type="EMBL" id="KAG6692748.1"/>
    </source>
</evidence>
<proteinExistence type="predicted"/>
<accession>A0A922DZP0</accession>
<sequence>MAEPSYASHQKTAERTTPWSRDTKAPSRSDHGISPVLSENSSSHHVALSTCSLVSKDSQHHHRVVHCPTPPHDLYKERHRPAQPRTTCRKEKKTLFFSLKTEQNLHAYQPPTLCTDAAPSRSYLAQRQRHHYSKPARPSTPTTAMPAKINS</sequence>